<dbReference type="PANTHER" id="PTHR34406">
    <property type="entry name" value="PROTEIN YCEI"/>
    <property type="match status" value="1"/>
</dbReference>
<evidence type="ECO:0000313" key="3">
    <source>
        <dbReference type="EMBL" id="TLU73625.1"/>
    </source>
</evidence>
<keyword evidence="1" id="KW-0732">Signal</keyword>
<dbReference type="EMBL" id="VCDI01000002">
    <property type="protein sequence ID" value="TLU73625.1"/>
    <property type="molecule type" value="Genomic_DNA"/>
</dbReference>
<dbReference type="InterPro" id="IPR007372">
    <property type="entry name" value="Lipid/polyisoprenoid-bd_YceI"/>
</dbReference>
<dbReference type="OrthoDB" id="9811006at2"/>
<dbReference type="AlphaFoldDB" id="A0A5R9J7P7"/>
<evidence type="ECO:0000256" key="1">
    <source>
        <dbReference type="SAM" id="SignalP"/>
    </source>
</evidence>
<reference evidence="3 4" key="1">
    <citation type="submission" date="2019-05" db="EMBL/GenBank/DDBJ databases">
        <authorList>
            <person name="Pankratov T."/>
            <person name="Grouzdev D."/>
        </authorList>
    </citation>
    <scope>NUCLEOTIDE SEQUENCE [LARGE SCALE GENOMIC DNA]</scope>
    <source>
        <strain evidence="3 4">KEBCLARHB70R</strain>
    </source>
</reference>
<comment type="caution">
    <text evidence="3">The sequence shown here is derived from an EMBL/GenBank/DDBJ whole genome shotgun (WGS) entry which is preliminary data.</text>
</comment>
<evidence type="ECO:0000259" key="2">
    <source>
        <dbReference type="SMART" id="SM00867"/>
    </source>
</evidence>
<protein>
    <submittedName>
        <fullName evidence="3">YceI family protein</fullName>
    </submittedName>
</protein>
<dbReference type="PANTHER" id="PTHR34406:SF1">
    <property type="entry name" value="PROTEIN YCEI"/>
    <property type="match status" value="1"/>
</dbReference>
<feature type="domain" description="Lipid/polyisoprenoid-binding YceI-like" evidence="2">
    <location>
        <begin position="33"/>
        <end position="197"/>
    </location>
</feature>
<dbReference type="InterPro" id="IPR036761">
    <property type="entry name" value="TTHA0802/YceI-like_sf"/>
</dbReference>
<name>A0A5R9J7P7_9PROT</name>
<dbReference type="Pfam" id="PF04264">
    <property type="entry name" value="YceI"/>
    <property type="match status" value="1"/>
</dbReference>
<organism evidence="3 4">
    <name type="scientific">Lichenicoccus roseus</name>
    <dbReference type="NCBI Taxonomy" id="2683649"/>
    <lineage>
        <taxon>Bacteria</taxon>
        <taxon>Pseudomonadati</taxon>
        <taxon>Pseudomonadota</taxon>
        <taxon>Alphaproteobacteria</taxon>
        <taxon>Acetobacterales</taxon>
        <taxon>Acetobacteraceae</taxon>
        <taxon>Lichenicoccus</taxon>
    </lineage>
</organism>
<dbReference type="Proteomes" id="UP000305654">
    <property type="component" value="Unassembled WGS sequence"/>
</dbReference>
<sequence length="200" mass="20805">MAALAVCALAPALAAAQAPSPASSDPASVQGGSYAIEPNHTQVLFSVSHMGFSTFHGQFTQSSGSLSLDAKSPADSRFEIHVPTRSVLTSNAKLTGELKSDAWLNAKADPDITFRSTRVTPTGNGEADVAGDLTLHGQTHPVTLHARLVGAGVNPLDKKYTVGFDLSGTLQRSDFGVKTYVPLIGDTVTLTIAGVFEKQA</sequence>
<feature type="signal peptide" evidence="1">
    <location>
        <begin position="1"/>
        <end position="18"/>
    </location>
</feature>
<accession>A0A5R9J7P7</accession>
<gene>
    <name evidence="3" type="ORF">FE263_07780</name>
</gene>
<keyword evidence="4" id="KW-1185">Reference proteome</keyword>
<dbReference type="SMART" id="SM00867">
    <property type="entry name" value="YceI"/>
    <property type="match status" value="1"/>
</dbReference>
<evidence type="ECO:0000313" key="4">
    <source>
        <dbReference type="Proteomes" id="UP000305654"/>
    </source>
</evidence>
<feature type="chain" id="PRO_5024411774" evidence="1">
    <location>
        <begin position="19"/>
        <end position="200"/>
    </location>
</feature>
<dbReference type="SUPFAM" id="SSF101874">
    <property type="entry name" value="YceI-like"/>
    <property type="match status" value="1"/>
</dbReference>
<proteinExistence type="predicted"/>
<dbReference type="Gene3D" id="2.40.128.110">
    <property type="entry name" value="Lipid/polyisoprenoid-binding, YceI-like"/>
    <property type="match status" value="1"/>
</dbReference>